<dbReference type="PANTHER" id="PTHR42736">
    <property type="entry name" value="PROTEIN-GLUTAMINE GAMMA-GLUTAMYLTRANSFERASE"/>
    <property type="match status" value="1"/>
</dbReference>
<feature type="transmembrane region" description="Helical" evidence="2">
    <location>
        <begin position="152"/>
        <end position="170"/>
    </location>
</feature>
<feature type="transmembrane region" description="Helical" evidence="2">
    <location>
        <begin position="212"/>
        <end position="230"/>
    </location>
</feature>
<dbReference type="PANTHER" id="PTHR42736:SF1">
    <property type="entry name" value="PROTEIN-GLUTAMINE GAMMA-GLUTAMYLTRANSFERASE"/>
    <property type="match status" value="1"/>
</dbReference>
<dbReference type="InterPro" id="IPR025403">
    <property type="entry name" value="TgpA-like_C"/>
</dbReference>
<feature type="transmembrane region" description="Helical" evidence="2">
    <location>
        <begin position="665"/>
        <end position="686"/>
    </location>
</feature>
<feature type="transmembrane region" description="Helical" evidence="2">
    <location>
        <begin position="77"/>
        <end position="96"/>
    </location>
</feature>
<feature type="transmembrane region" description="Helical" evidence="2">
    <location>
        <begin position="53"/>
        <end position="70"/>
    </location>
</feature>
<feature type="domain" description="Transglutaminase-like" evidence="3">
    <location>
        <begin position="531"/>
        <end position="602"/>
    </location>
</feature>
<feature type="transmembrane region" description="Helical" evidence="2">
    <location>
        <begin position="28"/>
        <end position="47"/>
    </location>
</feature>
<accession>A0AAU8JLL4</accession>
<reference evidence="4" key="1">
    <citation type="submission" date="2024-07" db="EMBL/GenBank/DDBJ databases">
        <authorList>
            <person name="Kim Y.J."/>
            <person name="Jeong J.Y."/>
        </authorList>
    </citation>
    <scope>NUCLEOTIDE SEQUENCE</scope>
    <source>
        <strain evidence="4">GIHE-MW2</strain>
    </source>
</reference>
<dbReference type="EMBL" id="CP159837">
    <property type="protein sequence ID" value="XCM39703.1"/>
    <property type="molecule type" value="Genomic_DNA"/>
</dbReference>
<dbReference type="InterPro" id="IPR021878">
    <property type="entry name" value="TgpA_N"/>
</dbReference>
<name>A0AAU8JLL4_9CYAN</name>
<dbReference type="Pfam" id="PF11992">
    <property type="entry name" value="TgpA_N"/>
    <property type="match status" value="1"/>
</dbReference>
<dbReference type="InterPro" id="IPR038765">
    <property type="entry name" value="Papain-like_cys_pep_sf"/>
</dbReference>
<dbReference type="InterPro" id="IPR052901">
    <property type="entry name" value="Bact_TGase-like"/>
</dbReference>
<dbReference type="AlphaFoldDB" id="A0AAU8JLL4"/>
<dbReference type="SMART" id="SM00460">
    <property type="entry name" value="TGc"/>
    <property type="match status" value="1"/>
</dbReference>
<dbReference type="Pfam" id="PF01841">
    <property type="entry name" value="Transglut_core"/>
    <property type="match status" value="1"/>
</dbReference>
<dbReference type="Gene3D" id="3.10.620.30">
    <property type="match status" value="1"/>
</dbReference>
<evidence type="ECO:0000256" key="2">
    <source>
        <dbReference type="SAM" id="Phobius"/>
    </source>
</evidence>
<dbReference type="Pfam" id="PF13559">
    <property type="entry name" value="DUF4129"/>
    <property type="match status" value="1"/>
</dbReference>
<keyword evidence="2" id="KW-1133">Transmembrane helix</keyword>
<keyword evidence="2" id="KW-0472">Membrane</keyword>
<protein>
    <submittedName>
        <fullName evidence="4">DUF3488 and DUF4129 domain-containing transglutaminase family protein</fullName>
    </submittedName>
</protein>
<sequence>MVFGSFGQRLRQRLRQTESSTVVIEDSIWLRVLVQALVIVGIVATDVAAETQMSVWAVPAGIAAAVWSWYRRRHRNTWVKFLLAIGMLVALFAFFADLFQQQNDTRLVLAQLLIQVQVLHSFDLPRRQDLGYSMVIGLILLGVAGTLSQTLAFAPLLLVFLAIALPTLVLDYRSRLGLSLGIPLTNAPKTGKSVKTRNLLKLLSADLSPKRLGAFLLVIVSLGLGIFAVLPRFPSYQIQTFPVSSGIELDGNFQSGSIRNPGYGENGATDGSGGSDGTDRSGEVDDTFYYGFNTRINQNLRGQMKPKVVMRVRSQSPGFWRALAFDHYTGQGWEISRNEQVEELSRPGWTYRFSVFIPRRNRAKLESVVQTYVILADLPNIIPAMADPTEIYFPTPTIELDTEGSLRAPVNLADGLTYSVVSEVPYRDRTALNSASTNYPKSIPPYYLQVPPEILPEIRQFTEEILEKHRQELKANAQRAGSDPSQAANLDSVYEKTLYLAQYLKQRYAPPSNQPDLPFLLPDQDLVKAFLFDWKWGYPDHYSTVLTVMLRSIGIPARLVAGFGQGQFNPFTGYYVVRNTDAYAMTEVYFPGYGWFAFDPIPGHDLIPPSVEENQTFGVLRQFWQWVAGWLPSPVTGVLQYLFRAIATIVFTTFGWLFGLLAKGWIGFFAFLLAITGLGFLLWLSWTGWQNWRKQRFLGKLPPIVRLYQQMLDWLAVKGYRKSSVQTPFEYAQMLREHFNQEDAAAIARISTAYVSYRYGGVTANYEDLLRYFQGLKARNAQKLG</sequence>
<dbReference type="RefSeq" id="WP_354636256.1">
    <property type="nucleotide sequence ID" value="NZ_CP159837.1"/>
</dbReference>
<organism evidence="4">
    <name type="scientific">Planktothricoides raciborskii GIHE-MW2</name>
    <dbReference type="NCBI Taxonomy" id="2792601"/>
    <lineage>
        <taxon>Bacteria</taxon>
        <taxon>Bacillati</taxon>
        <taxon>Cyanobacteriota</taxon>
        <taxon>Cyanophyceae</taxon>
        <taxon>Oscillatoriophycideae</taxon>
        <taxon>Oscillatoriales</taxon>
        <taxon>Oscillatoriaceae</taxon>
        <taxon>Planktothricoides</taxon>
    </lineage>
</organism>
<feature type="transmembrane region" description="Helical" evidence="2">
    <location>
        <begin position="130"/>
        <end position="147"/>
    </location>
</feature>
<evidence type="ECO:0000259" key="3">
    <source>
        <dbReference type="SMART" id="SM00460"/>
    </source>
</evidence>
<gene>
    <name evidence="4" type="ORF">ABWT76_002651</name>
</gene>
<feature type="transmembrane region" description="Helical" evidence="2">
    <location>
        <begin position="641"/>
        <end position="659"/>
    </location>
</feature>
<proteinExistence type="predicted"/>
<evidence type="ECO:0000313" key="4">
    <source>
        <dbReference type="EMBL" id="XCM39703.1"/>
    </source>
</evidence>
<feature type="region of interest" description="Disordered" evidence="1">
    <location>
        <begin position="258"/>
        <end position="280"/>
    </location>
</feature>
<dbReference type="SUPFAM" id="SSF54001">
    <property type="entry name" value="Cysteine proteinases"/>
    <property type="match status" value="1"/>
</dbReference>
<dbReference type="InterPro" id="IPR002931">
    <property type="entry name" value="Transglutaminase-like"/>
</dbReference>
<keyword evidence="2" id="KW-0812">Transmembrane</keyword>
<evidence type="ECO:0000256" key="1">
    <source>
        <dbReference type="SAM" id="MobiDB-lite"/>
    </source>
</evidence>